<evidence type="ECO:0000256" key="5">
    <source>
        <dbReference type="SAM" id="MobiDB-lite"/>
    </source>
</evidence>
<name>A0AA38HV82_9CUCU</name>
<accession>A0AA38HV82</accession>
<evidence type="ECO:0000256" key="1">
    <source>
        <dbReference type="ARBA" id="ARBA00004167"/>
    </source>
</evidence>
<dbReference type="GO" id="GO:0050290">
    <property type="term" value="F:sphingomyelin phosphodiesterase D activity"/>
    <property type="evidence" value="ECO:0007669"/>
    <property type="project" value="InterPro"/>
</dbReference>
<feature type="region of interest" description="Disordered" evidence="5">
    <location>
        <begin position="659"/>
        <end position="678"/>
    </location>
</feature>
<evidence type="ECO:0000256" key="6">
    <source>
        <dbReference type="SAM" id="Phobius"/>
    </source>
</evidence>
<keyword evidence="4 6" id="KW-0472">Membrane</keyword>
<dbReference type="AlphaFoldDB" id="A0AA38HV82"/>
<dbReference type="GO" id="GO:0046513">
    <property type="term" value="P:ceramide biosynthetic process"/>
    <property type="evidence" value="ECO:0007669"/>
    <property type="project" value="TreeGrafter"/>
</dbReference>
<dbReference type="GO" id="GO:0046475">
    <property type="term" value="P:glycerophospholipid catabolic process"/>
    <property type="evidence" value="ECO:0007669"/>
    <property type="project" value="TreeGrafter"/>
</dbReference>
<gene>
    <name evidence="7" type="ORF">Zmor_026337</name>
</gene>
<dbReference type="Pfam" id="PF14724">
    <property type="entry name" value="mit_SMPDase"/>
    <property type="match status" value="2"/>
</dbReference>
<reference evidence="7" key="1">
    <citation type="journal article" date="2023" name="G3 (Bethesda)">
        <title>Whole genome assemblies of Zophobas morio and Tenebrio molitor.</title>
        <authorList>
            <person name="Kaur S."/>
            <person name="Stinson S.A."/>
            <person name="diCenzo G.C."/>
        </authorList>
    </citation>
    <scope>NUCLEOTIDE SEQUENCE</scope>
    <source>
        <strain evidence="7">QUZm001</strain>
    </source>
</reference>
<organism evidence="7 8">
    <name type="scientific">Zophobas morio</name>
    <dbReference type="NCBI Taxonomy" id="2755281"/>
    <lineage>
        <taxon>Eukaryota</taxon>
        <taxon>Metazoa</taxon>
        <taxon>Ecdysozoa</taxon>
        <taxon>Arthropoda</taxon>
        <taxon>Hexapoda</taxon>
        <taxon>Insecta</taxon>
        <taxon>Pterygota</taxon>
        <taxon>Neoptera</taxon>
        <taxon>Endopterygota</taxon>
        <taxon>Coleoptera</taxon>
        <taxon>Polyphaga</taxon>
        <taxon>Cucujiformia</taxon>
        <taxon>Tenebrionidae</taxon>
        <taxon>Zophobas</taxon>
    </lineage>
</organism>
<keyword evidence="8" id="KW-1185">Reference proteome</keyword>
<keyword evidence="2 6" id="KW-0812">Transmembrane</keyword>
<dbReference type="PANTHER" id="PTHR12988:SF6">
    <property type="entry name" value="SPHINGOMYELIN PHOSPHODIESTERASE 4"/>
    <property type="match status" value="1"/>
</dbReference>
<evidence type="ECO:0000313" key="7">
    <source>
        <dbReference type="EMBL" id="KAJ3643637.1"/>
    </source>
</evidence>
<feature type="transmembrane region" description="Helical" evidence="6">
    <location>
        <begin position="784"/>
        <end position="803"/>
    </location>
</feature>
<dbReference type="Proteomes" id="UP001168821">
    <property type="component" value="Unassembled WGS sequence"/>
</dbReference>
<evidence type="ECO:0008006" key="9">
    <source>
        <dbReference type="Google" id="ProtNLM"/>
    </source>
</evidence>
<feature type="compositionally biased region" description="Polar residues" evidence="5">
    <location>
        <begin position="667"/>
        <end position="676"/>
    </location>
</feature>
<dbReference type="EMBL" id="JALNTZ010000008">
    <property type="protein sequence ID" value="KAJ3643637.1"/>
    <property type="molecule type" value="Genomic_DNA"/>
</dbReference>
<evidence type="ECO:0000256" key="3">
    <source>
        <dbReference type="ARBA" id="ARBA00022989"/>
    </source>
</evidence>
<evidence type="ECO:0000313" key="8">
    <source>
        <dbReference type="Proteomes" id="UP001168821"/>
    </source>
</evidence>
<dbReference type="GO" id="GO:0006685">
    <property type="term" value="P:sphingomyelin catabolic process"/>
    <property type="evidence" value="ECO:0007669"/>
    <property type="project" value="TreeGrafter"/>
</dbReference>
<evidence type="ECO:0000256" key="4">
    <source>
        <dbReference type="ARBA" id="ARBA00023136"/>
    </source>
</evidence>
<comment type="subcellular location">
    <subcellularLocation>
        <location evidence="1">Membrane</location>
        <topology evidence="1">Single-pass membrane protein</topology>
    </subcellularLocation>
</comment>
<sequence>MNLLNKEADNFMNRVRRALTLPIRARCAELTVLFDRGSTLDLQNFFPLLIDNIFGPQGTVSWGLRIARDVNEDFRQLEHFLSPCGPVFKLIYTLLKDPSAKYDFPIMYLPLKVQQVLENAQSHPFYADLVHVNPQTKRVISLLLNPFDYYMFHFAYHLINPWHQRTGIVLPTTTMTTTTTQQQPWNTVYYVLCCDYMLHFLPTNPGISVLPIIYYSGKNPIHPLQQVNKTPVGSKLISANILNKSVEEYTFHQNFGRHPRNQIWRSETVLTVFIDMWLNNDQINQSTNQINSSFNSSTVPRLLQYSELPSSEYMRIVRVLIKQLHAFSASASIDDTHMSELKKVAIPMVESKFYIFLRNLIHRWPLDGSFRLLLELWLTYIQPWRYPPDLAQIDLKKQNLDSDENVVAPPTVDREHLPFIAQNLLIYVVIFQQLLPRFTRVDLVSPKMSVMLYRISKVFNQPNLSSFLKEIEQSIENNHSPSHSYSNHWLSSLPPLNPTSNWCTNTSLNSSSLWPNTSLNNKNFNSPRSPGFVPDSNSTFMNSLLGDKKWSAIVKQRIYELEGPSFCYKPLFSTPPAPEVFELIMQIKKSIRVAQELVQIKRQEEQELHGSFFGLFKLLWEPPRTSDEFSLNERLKVPEYLDKSLEHLQQLFQISELPETDSDNSQEKSSPSSGLEISNDFKFLTPERVRERIKRIKYEGDPDLHPIRSTEITFLVRMFYQLSQHINERFQYKFCQLYYDQSYWGRFSRQILCPPITIYKYDKTKPGSPRVSSELPPRVSLRVFASYSFWIYLILGWIVAIIFDYSLPQYLLFLVVVILFYKCIRAIASNPVRHSYPTQGFGNISFDDSF</sequence>
<dbReference type="PANTHER" id="PTHR12988">
    <property type="entry name" value="SPHINGOMYELIN PHOSPHODIESTERASE 4"/>
    <property type="match status" value="1"/>
</dbReference>
<dbReference type="InterPro" id="IPR024129">
    <property type="entry name" value="Sphingomy_SMPD4"/>
</dbReference>
<dbReference type="GO" id="GO:0016020">
    <property type="term" value="C:membrane"/>
    <property type="evidence" value="ECO:0007669"/>
    <property type="project" value="UniProtKB-SubCell"/>
</dbReference>
<proteinExistence type="predicted"/>
<protein>
    <recommendedName>
        <fullName evidence="9">Sphingomyelin phosphodiesterase 4</fullName>
    </recommendedName>
</protein>
<evidence type="ECO:0000256" key="2">
    <source>
        <dbReference type="ARBA" id="ARBA00022692"/>
    </source>
</evidence>
<keyword evidence="3 6" id="KW-1133">Transmembrane helix</keyword>
<comment type="caution">
    <text evidence="7">The sequence shown here is derived from an EMBL/GenBank/DDBJ whole genome shotgun (WGS) entry which is preliminary data.</text>
</comment>
<feature type="transmembrane region" description="Helical" evidence="6">
    <location>
        <begin position="810"/>
        <end position="828"/>
    </location>
</feature>